<feature type="domain" description="BON" evidence="3">
    <location>
        <begin position="144"/>
        <end position="210"/>
    </location>
</feature>
<comment type="caution">
    <text evidence="5">The sequence shown here is derived from an EMBL/GenBank/DDBJ whole genome shotgun (WGS) entry which is preliminary data.</text>
</comment>
<dbReference type="Gene3D" id="3.10.580.10">
    <property type="entry name" value="CBS-domain"/>
    <property type="match status" value="1"/>
</dbReference>
<dbReference type="Gene3D" id="3.30.1340.30">
    <property type="match status" value="1"/>
</dbReference>
<keyword evidence="6" id="KW-1185">Reference proteome</keyword>
<evidence type="ECO:0000259" key="4">
    <source>
        <dbReference type="PROSITE" id="PS51371"/>
    </source>
</evidence>
<protein>
    <submittedName>
        <fullName evidence="5">CBS domain-containing protein</fullName>
    </submittedName>
</protein>
<dbReference type="EMBL" id="BAABHF010000041">
    <property type="protein sequence ID" value="GAA4507521.1"/>
    <property type="molecule type" value="Genomic_DNA"/>
</dbReference>
<dbReference type="CDD" id="cd04586">
    <property type="entry name" value="CBS_pair_BON_assoc"/>
    <property type="match status" value="1"/>
</dbReference>
<dbReference type="SUPFAM" id="SSF54631">
    <property type="entry name" value="CBS-domain pair"/>
    <property type="match status" value="1"/>
</dbReference>
<evidence type="ECO:0000313" key="5">
    <source>
        <dbReference type="EMBL" id="GAA4507521.1"/>
    </source>
</evidence>
<reference evidence="6" key="1">
    <citation type="journal article" date="2019" name="Int. J. Syst. Evol. Microbiol.">
        <title>The Global Catalogue of Microorganisms (GCM) 10K type strain sequencing project: providing services to taxonomists for standard genome sequencing and annotation.</title>
        <authorList>
            <consortium name="The Broad Institute Genomics Platform"/>
            <consortium name="The Broad Institute Genome Sequencing Center for Infectious Disease"/>
            <person name="Wu L."/>
            <person name="Ma J."/>
        </authorList>
    </citation>
    <scope>NUCLEOTIDE SEQUENCE [LARGE SCALE GENOMIC DNA]</scope>
    <source>
        <strain evidence="6">JCM 17933</strain>
    </source>
</reference>
<feature type="domain" description="CBS" evidence="4">
    <location>
        <begin position="91"/>
        <end position="151"/>
    </location>
</feature>
<evidence type="ECO:0000259" key="3">
    <source>
        <dbReference type="PROSITE" id="PS50914"/>
    </source>
</evidence>
<dbReference type="InterPro" id="IPR051257">
    <property type="entry name" value="Diverse_CBS-Domain"/>
</dbReference>
<feature type="domain" description="CBS" evidence="4">
    <location>
        <begin position="10"/>
        <end position="68"/>
    </location>
</feature>
<evidence type="ECO:0000313" key="6">
    <source>
        <dbReference type="Proteomes" id="UP001500503"/>
    </source>
</evidence>
<dbReference type="RefSeq" id="WP_345470527.1">
    <property type="nucleotide sequence ID" value="NZ_BAABHF010000041.1"/>
</dbReference>
<dbReference type="PROSITE" id="PS50914">
    <property type="entry name" value="BON"/>
    <property type="match status" value="1"/>
</dbReference>
<dbReference type="Pfam" id="PF04972">
    <property type="entry name" value="BON"/>
    <property type="match status" value="1"/>
</dbReference>
<dbReference type="PANTHER" id="PTHR43080:SF29">
    <property type="entry name" value="OS02G0818000 PROTEIN"/>
    <property type="match status" value="1"/>
</dbReference>
<gene>
    <name evidence="5" type="ORF">GCM10023191_066040</name>
</gene>
<sequence length="215" mass="23808">MRRRTVNDVMTRGVVSAYRGACFKDIVQVMIKRGIAAMPVIDEGNRVAGVVSESDLLAKEEHKNGGKRRWFGRRRDRSWAKAQALTAEDLMSSPAITVHPEATIVEAARLLDAHHIKRMPVTDDQNRLVGIVSRRDLLSVFTRTDEEIRDEVRHEVFALADPTQVSVQVRHGVITLTGTMPQTDLIPIVVRLAAATDGVVGVIDELNRDMAGAEP</sequence>
<keyword evidence="1 2" id="KW-0129">CBS domain</keyword>
<name>A0ABP8QQ84_9ACTN</name>
<organism evidence="5 6">
    <name type="scientific">Actinoallomurus oryzae</name>
    <dbReference type="NCBI Taxonomy" id="502180"/>
    <lineage>
        <taxon>Bacteria</taxon>
        <taxon>Bacillati</taxon>
        <taxon>Actinomycetota</taxon>
        <taxon>Actinomycetes</taxon>
        <taxon>Streptosporangiales</taxon>
        <taxon>Thermomonosporaceae</taxon>
        <taxon>Actinoallomurus</taxon>
    </lineage>
</organism>
<dbReference type="InterPro" id="IPR017080">
    <property type="entry name" value="UCP036990_CBS_BON"/>
</dbReference>
<dbReference type="InterPro" id="IPR007055">
    <property type="entry name" value="BON_dom"/>
</dbReference>
<evidence type="ECO:0000256" key="2">
    <source>
        <dbReference type="PROSITE-ProRule" id="PRU00703"/>
    </source>
</evidence>
<dbReference type="Pfam" id="PF00571">
    <property type="entry name" value="CBS"/>
    <property type="match status" value="2"/>
</dbReference>
<proteinExistence type="predicted"/>
<dbReference type="PROSITE" id="PS51371">
    <property type="entry name" value="CBS"/>
    <property type="match status" value="2"/>
</dbReference>
<dbReference type="PIRSF" id="PIRSF036990">
    <property type="entry name" value="UCP036990_CBS_BON"/>
    <property type="match status" value="1"/>
</dbReference>
<dbReference type="PANTHER" id="PTHR43080">
    <property type="entry name" value="CBS DOMAIN-CONTAINING PROTEIN CBSX3, MITOCHONDRIAL"/>
    <property type="match status" value="1"/>
</dbReference>
<accession>A0ABP8QQ84</accession>
<evidence type="ECO:0000256" key="1">
    <source>
        <dbReference type="ARBA" id="ARBA00023122"/>
    </source>
</evidence>
<dbReference type="InterPro" id="IPR000644">
    <property type="entry name" value="CBS_dom"/>
</dbReference>
<dbReference type="InterPro" id="IPR046342">
    <property type="entry name" value="CBS_dom_sf"/>
</dbReference>
<dbReference type="SMART" id="SM00116">
    <property type="entry name" value="CBS"/>
    <property type="match status" value="2"/>
</dbReference>
<dbReference type="Proteomes" id="UP001500503">
    <property type="component" value="Unassembled WGS sequence"/>
</dbReference>